<reference evidence="2" key="1">
    <citation type="journal article" date="2021" name="bioRxiv">
        <title>Whole Genome Assembly and Annotation of Northern Wild Rice, Zizania palustris L., Supports a Whole Genome Duplication in the Zizania Genus.</title>
        <authorList>
            <person name="Haas M."/>
            <person name="Kono T."/>
            <person name="Macchietto M."/>
            <person name="Millas R."/>
            <person name="McGilp L."/>
            <person name="Shao M."/>
            <person name="Duquette J."/>
            <person name="Hirsch C.N."/>
            <person name="Kimball J."/>
        </authorList>
    </citation>
    <scope>NUCLEOTIDE SEQUENCE</scope>
    <source>
        <tissue evidence="2">Fresh leaf tissue</tissue>
    </source>
</reference>
<sequence length="120" mass="12843">MWCRGGAGGLGAELGEGAELGDKSRGPSVVATQGDARGGDGEVDETGSAVGDAESVGLDDSVELSTRRVVAELETQQWEKGRRRYVSHGRVYDDDHDCCLRTRGHLTRLALSELSARQRN</sequence>
<organism evidence="2 3">
    <name type="scientific">Zizania palustris</name>
    <name type="common">Northern wild rice</name>
    <dbReference type="NCBI Taxonomy" id="103762"/>
    <lineage>
        <taxon>Eukaryota</taxon>
        <taxon>Viridiplantae</taxon>
        <taxon>Streptophyta</taxon>
        <taxon>Embryophyta</taxon>
        <taxon>Tracheophyta</taxon>
        <taxon>Spermatophyta</taxon>
        <taxon>Magnoliopsida</taxon>
        <taxon>Liliopsida</taxon>
        <taxon>Poales</taxon>
        <taxon>Poaceae</taxon>
        <taxon>BOP clade</taxon>
        <taxon>Oryzoideae</taxon>
        <taxon>Oryzeae</taxon>
        <taxon>Zizaniinae</taxon>
        <taxon>Zizania</taxon>
    </lineage>
</organism>
<dbReference type="Proteomes" id="UP000729402">
    <property type="component" value="Unassembled WGS sequence"/>
</dbReference>
<keyword evidence="3" id="KW-1185">Reference proteome</keyword>
<proteinExistence type="predicted"/>
<gene>
    <name evidence="2" type="ORF">GUJ93_ZPchr0008g12417</name>
</gene>
<reference evidence="2" key="2">
    <citation type="submission" date="2021-02" db="EMBL/GenBank/DDBJ databases">
        <authorList>
            <person name="Kimball J.A."/>
            <person name="Haas M.W."/>
            <person name="Macchietto M."/>
            <person name="Kono T."/>
            <person name="Duquette J."/>
            <person name="Shao M."/>
        </authorList>
    </citation>
    <scope>NUCLEOTIDE SEQUENCE</scope>
    <source>
        <tissue evidence="2">Fresh leaf tissue</tissue>
    </source>
</reference>
<evidence type="ECO:0000313" key="2">
    <source>
        <dbReference type="EMBL" id="KAG8047625.1"/>
    </source>
</evidence>
<accession>A0A8J5V1Z2</accession>
<evidence type="ECO:0000313" key="3">
    <source>
        <dbReference type="Proteomes" id="UP000729402"/>
    </source>
</evidence>
<protein>
    <submittedName>
        <fullName evidence="2">Uncharacterized protein</fullName>
    </submittedName>
</protein>
<feature type="compositionally biased region" description="Gly residues" evidence="1">
    <location>
        <begin position="1"/>
        <end position="14"/>
    </location>
</feature>
<name>A0A8J5V1Z2_ZIZPA</name>
<dbReference type="EMBL" id="JAAALK010000290">
    <property type="protein sequence ID" value="KAG8047625.1"/>
    <property type="molecule type" value="Genomic_DNA"/>
</dbReference>
<evidence type="ECO:0000256" key="1">
    <source>
        <dbReference type="SAM" id="MobiDB-lite"/>
    </source>
</evidence>
<feature type="region of interest" description="Disordered" evidence="1">
    <location>
        <begin position="1"/>
        <end position="58"/>
    </location>
</feature>
<comment type="caution">
    <text evidence="2">The sequence shown here is derived from an EMBL/GenBank/DDBJ whole genome shotgun (WGS) entry which is preliminary data.</text>
</comment>
<dbReference type="AlphaFoldDB" id="A0A8J5V1Z2"/>